<gene>
    <name evidence="2" type="ORF">N8I77_012055</name>
</gene>
<evidence type="ECO:0000313" key="2">
    <source>
        <dbReference type="EMBL" id="KAK2598660.1"/>
    </source>
</evidence>
<dbReference type="InterPro" id="IPR029058">
    <property type="entry name" value="AB_hydrolase_fold"/>
</dbReference>
<dbReference type="Proteomes" id="UP001265746">
    <property type="component" value="Unassembled WGS sequence"/>
</dbReference>
<dbReference type="Pfam" id="PF00561">
    <property type="entry name" value="Abhydrolase_1"/>
    <property type="match status" value="1"/>
</dbReference>
<organism evidence="2 3">
    <name type="scientific">Phomopsis amygdali</name>
    <name type="common">Fusicoccum amygdali</name>
    <dbReference type="NCBI Taxonomy" id="1214568"/>
    <lineage>
        <taxon>Eukaryota</taxon>
        <taxon>Fungi</taxon>
        <taxon>Dikarya</taxon>
        <taxon>Ascomycota</taxon>
        <taxon>Pezizomycotina</taxon>
        <taxon>Sordariomycetes</taxon>
        <taxon>Sordariomycetidae</taxon>
        <taxon>Diaporthales</taxon>
        <taxon>Diaporthaceae</taxon>
        <taxon>Diaporthe</taxon>
    </lineage>
</organism>
<dbReference type="EMBL" id="JAUJFL010000008">
    <property type="protein sequence ID" value="KAK2598660.1"/>
    <property type="molecule type" value="Genomic_DNA"/>
</dbReference>
<dbReference type="AlphaFoldDB" id="A0AAD9S4X8"/>
<dbReference type="PANTHER" id="PTHR45763:SF46">
    <property type="entry name" value="AB HYDROLASE-1 DOMAIN-CONTAINING PROTEIN"/>
    <property type="match status" value="1"/>
</dbReference>
<dbReference type="PANTHER" id="PTHR45763">
    <property type="entry name" value="HYDROLASE, ALPHA/BETA FOLD FAMILY PROTEIN, EXPRESSED-RELATED"/>
    <property type="match status" value="1"/>
</dbReference>
<name>A0AAD9S4X8_PHOAM</name>
<dbReference type="SUPFAM" id="SSF53474">
    <property type="entry name" value="alpha/beta-Hydrolases"/>
    <property type="match status" value="1"/>
</dbReference>
<dbReference type="InterPro" id="IPR000073">
    <property type="entry name" value="AB_hydrolase_1"/>
</dbReference>
<feature type="domain" description="AB hydrolase-1" evidence="1">
    <location>
        <begin position="38"/>
        <end position="137"/>
    </location>
</feature>
<dbReference type="Gene3D" id="3.40.50.1820">
    <property type="entry name" value="alpha/beta hydrolase"/>
    <property type="match status" value="1"/>
</dbReference>
<proteinExistence type="predicted"/>
<sequence length="318" mass="33987">MSNTLSLALPDGRTLCYSIYGSTEASPGPDEPPTAFYFHSFPGSHHEGLATHEPASSQGLRIIAVSRPGYGGSTNDPARSILSFSHDVLALADHLHIQRFAVMGISGGGPYVLGCVQSIPPSRLAGAVVISGMYPASLGMGGMMLSNRVLFNLAPWAPWLVSYMFDASMGKIARDTAQPGRFRDTLAQGFKSLPDADRETAEADGGKVLDLLATSIREAFIDGPEGSTCEAILFGSPWGFDLGELLVRKGELAIYHGAKDVHIPARMAVEAVGTMKNVELTLEHDEAHISLYFRKMYEIIGEVKRMLDAGPNFAGGSD</sequence>
<evidence type="ECO:0000259" key="1">
    <source>
        <dbReference type="Pfam" id="PF00561"/>
    </source>
</evidence>
<keyword evidence="3" id="KW-1185">Reference proteome</keyword>
<comment type="caution">
    <text evidence="2">The sequence shown here is derived from an EMBL/GenBank/DDBJ whole genome shotgun (WGS) entry which is preliminary data.</text>
</comment>
<evidence type="ECO:0000313" key="3">
    <source>
        <dbReference type="Proteomes" id="UP001265746"/>
    </source>
</evidence>
<accession>A0AAD9S4X8</accession>
<reference evidence="2" key="1">
    <citation type="submission" date="2023-06" db="EMBL/GenBank/DDBJ databases">
        <authorList>
            <person name="Noh H."/>
        </authorList>
    </citation>
    <scope>NUCLEOTIDE SEQUENCE</scope>
    <source>
        <strain evidence="2">DUCC20226</strain>
    </source>
</reference>
<protein>
    <recommendedName>
        <fullName evidence="1">AB hydrolase-1 domain-containing protein</fullName>
    </recommendedName>
</protein>